<dbReference type="EMBL" id="JADNRY010000033">
    <property type="protein sequence ID" value="KAF9071283.1"/>
    <property type="molecule type" value="Genomic_DNA"/>
</dbReference>
<evidence type="ECO:0000313" key="3">
    <source>
        <dbReference type="Proteomes" id="UP000772434"/>
    </source>
</evidence>
<accession>A0A9P5UAP2</accession>
<evidence type="ECO:0000313" key="2">
    <source>
        <dbReference type="EMBL" id="KAF9071283.1"/>
    </source>
</evidence>
<name>A0A9P5UAP2_9AGAR</name>
<feature type="chain" id="PRO_5040442540" evidence="1">
    <location>
        <begin position="24"/>
        <end position="191"/>
    </location>
</feature>
<dbReference type="OrthoDB" id="3265098at2759"/>
<organism evidence="2 3">
    <name type="scientific">Rhodocollybia butyracea</name>
    <dbReference type="NCBI Taxonomy" id="206335"/>
    <lineage>
        <taxon>Eukaryota</taxon>
        <taxon>Fungi</taxon>
        <taxon>Dikarya</taxon>
        <taxon>Basidiomycota</taxon>
        <taxon>Agaricomycotina</taxon>
        <taxon>Agaricomycetes</taxon>
        <taxon>Agaricomycetidae</taxon>
        <taxon>Agaricales</taxon>
        <taxon>Marasmiineae</taxon>
        <taxon>Omphalotaceae</taxon>
        <taxon>Rhodocollybia</taxon>
    </lineage>
</organism>
<dbReference type="AlphaFoldDB" id="A0A9P5UAP2"/>
<protein>
    <submittedName>
        <fullName evidence="2">Uncharacterized protein</fullName>
    </submittedName>
</protein>
<keyword evidence="1" id="KW-0732">Signal</keyword>
<feature type="signal peptide" evidence="1">
    <location>
        <begin position="1"/>
        <end position="23"/>
    </location>
</feature>
<comment type="caution">
    <text evidence="2">The sequence shown here is derived from an EMBL/GenBank/DDBJ whole genome shotgun (WGS) entry which is preliminary data.</text>
</comment>
<dbReference type="Proteomes" id="UP000772434">
    <property type="component" value="Unassembled WGS sequence"/>
</dbReference>
<proteinExistence type="predicted"/>
<reference evidence="2" key="1">
    <citation type="submission" date="2020-11" db="EMBL/GenBank/DDBJ databases">
        <authorList>
            <consortium name="DOE Joint Genome Institute"/>
            <person name="Ahrendt S."/>
            <person name="Riley R."/>
            <person name="Andreopoulos W."/>
            <person name="Labutti K."/>
            <person name="Pangilinan J."/>
            <person name="Ruiz-Duenas F.J."/>
            <person name="Barrasa J.M."/>
            <person name="Sanchez-Garcia M."/>
            <person name="Camarero S."/>
            <person name="Miyauchi S."/>
            <person name="Serrano A."/>
            <person name="Linde D."/>
            <person name="Babiker R."/>
            <person name="Drula E."/>
            <person name="Ayuso-Fernandez I."/>
            <person name="Pacheco R."/>
            <person name="Padilla G."/>
            <person name="Ferreira P."/>
            <person name="Barriuso J."/>
            <person name="Kellner H."/>
            <person name="Castanera R."/>
            <person name="Alfaro M."/>
            <person name="Ramirez L."/>
            <person name="Pisabarro A.G."/>
            <person name="Kuo A."/>
            <person name="Tritt A."/>
            <person name="Lipzen A."/>
            <person name="He G."/>
            <person name="Yan M."/>
            <person name="Ng V."/>
            <person name="Cullen D."/>
            <person name="Martin F."/>
            <person name="Rosso M.-N."/>
            <person name="Henrissat B."/>
            <person name="Hibbett D."/>
            <person name="Martinez A.T."/>
            <person name="Grigoriev I.V."/>
        </authorList>
    </citation>
    <scope>NUCLEOTIDE SEQUENCE</scope>
    <source>
        <strain evidence="2">AH 40177</strain>
    </source>
</reference>
<gene>
    <name evidence="2" type="ORF">BDP27DRAFT_1419084</name>
</gene>
<sequence length="191" mass="19964">MSFHRCMSFLVFASAVLLNDIQATSPPSSVELVFPISDNIHVPNNITIGTSGFDVGNAGLEYVGLSSEVSISVTYPNSTSKFLRGVLRCGAGPTGTTATFLVDQEGIYTFVWNITFGISSDPSQVNSSTNTCGPGPFSYQSLFVNKTLAASGSVSAGVTESFKITTVTSSLPTVPTGQVILNDVGKMKKGS</sequence>
<keyword evidence="3" id="KW-1185">Reference proteome</keyword>
<evidence type="ECO:0000256" key="1">
    <source>
        <dbReference type="SAM" id="SignalP"/>
    </source>
</evidence>